<keyword evidence="3" id="KW-0472">Membrane</keyword>
<dbReference type="Proteomes" id="UP001519349">
    <property type="component" value="Unassembled WGS sequence"/>
</dbReference>
<feature type="transmembrane region" description="Helical" evidence="3">
    <location>
        <begin position="56"/>
        <end position="77"/>
    </location>
</feature>
<comment type="caution">
    <text evidence="4">The sequence shown here is derived from an EMBL/GenBank/DDBJ whole genome shotgun (WGS) entry which is preliminary data.</text>
</comment>
<proteinExistence type="predicted"/>
<gene>
    <name evidence="4" type="ORF">DHL47_09885</name>
</gene>
<dbReference type="Pfam" id="PF07155">
    <property type="entry name" value="ECF-ribofla_trS"/>
    <property type="match status" value="1"/>
</dbReference>
<evidence type="ECO:0000313" key="5">
    <source>
        <dbReference type="Proteomes" id="UP001519349"/>
    </source>
</evidence>
<organism evidence="4 5">
    <name type="scientific">Streptococcus panodentis</name>
    <dbReference type="NCBI Taxonomy" id="1581472"/>
    <lineage>
        <taxon>Bacteria</taxon>
        <taxon>Bacillati</taxon>
        <taxon>Bacillota</taxon>
        <taxon>Bacilli</taxon>
        <taxon>Lactobacillales</taxon>
        <taxon>Streptococcaceae</taxon>
        <taxon>Streptococcus</taxon>
    </lineage>
</organism>
<evidence type="ECO:0000313" key="4">
    <source>
        <dbReference type="EMBL" id="MBP2621618.1"/>
    </source>
</evidence>
<dbReference type="PANTHER" id="PTHR37815:SF3">
    <property type="entry name" value="UPF0397 PROTEIN SPR0429"/>
    <property type="match status" value="1"/>
</dbReference>
<sequence>MKHNPVKKLILLSMLTALSAVLGSFLKIPTPTGFLTLLDAGIFFTAFYFGKKEGALVGALSAFLVDLISGYPQWMLYSLLIHGVQGCFAGFKAPYRYLGLLLATVSMVGGYALASVFMFGVGAALPDLLPNFLQNAFGLAVGLLLYRLFPKQL</sequence>
<dbReference type="EMBL" id="QFAY01000021">
    <property type="protein sequence ID" value="MBP2621618.1"/>
    <property type="molecule type" value="Genomic_DNA"/>
</dbReference>
<feature type="transmembrane region" description="Helical" evidence="3">
    <location>
        <begin position="97"/>
        <end position="125"/>
    </location>
</feature>
<name>A0ABS5AZF2_9STRE</name>
<dbReference type="InterPro" id="IPR009825">
    <property type="entry name" value="ECF_substrate-spec-like"/>
</dbReference>
<feature type="transmembrane region" description="Helical" evidence="3">
    <location>
        <begin position="132"/>
        <end position="149"/>
    </location>
</feature>
<keyword evidence="2 3" id="KW-1133">Transmembrane helix</keyword>
<keyword evidence="5" id="KW-1185">Reference proteome</keyword>
<dbReference type="Gene3D" id="1.10.1760.20">
    <property type="match status" value="1"/>
</dbReference>
<evidence type="ECO:0000256" key="3">
    <source>
        <dbReference type="SAM" id="Phobius"/>
    </source>
</evidence>
<reference evidence="4 5" key="1">
    <citation type="submission" date="2018-05" db="EMBL/GenBank/DDBJ databases">
        <title>Draft genome sequence of Streptococcus panodentis CCUG 70867T.</title>
        <authorList>
            <person name="Salva-Serra F."/>
            <person name="Mendez V."/>
            <person name="Jaen-Luchoro D."/>
            <person name="Gonzales-Siles L."/>
            <person name="Karlsson R."/>
            <person name="Engstrom-Jakobsson H."/>
            <person name="Busquets A."/>
            <person name="Gomila M."/>
            <person name="Pineiro-Iglesias B."/>
            <person name="Bennasar-Figueras A."/>
            <person name="Seeger M."/>
            <person name="Moore E."/>
        </authorList>
    </citation>
    <scope>NUCLEOTIDE SEQUENCE [LARGE SCALE GENOMIC DNA]</scope>
    <source>
        <strain evidence="4 5">CCUG 70867</strain>
    </source>
</reference>
<keyword evidence="1 3" id="KW-0812">Transmembrane</keyword>
<dbReference type="RefSeq" id="WP_209551707.1">
    <property type="nucleotide sequence ID" value="NZ_QFAY01000021.1"/>
</dbReference>
<accession>A0ABS5AZF2</accession>
<evidence type="ECO:0000256" key="1">
    <source>
        <dbReference type="ARBA" id="ARBA00022692"/>
    </source>
</evidence>
<feature type="transmembrane region" description="Helical" evidence="3">
    <location>
        <begin position="33"/>
        <end position="49"/>
    </location>
</feature>
<protein>
    <submittedName>
        <fullName evidence="4">ECF transporter S component</fullName>
    </submittedName>
</protein>
<evidence type="ECO:0000256" key="2">
    <source>
        <dbReference type="ARBA" id="ARBA00022989"/>
    </source>
</evidence>
<dbReference type="PANTHER" id="PTHR37815">
    <property type="entry name" value="UPF0397 PROTEIN BC_2624-RELATED"/>
    <property type="match status" value="1"/>
</dbReference>